<dbReference type="Proteomes" id="UP000324748">
    <property type="component" value="Unassembled WGS sequence"/>
</dbReference>
<evidence type="ECO:0000313" key="3">
    <source>
        <dbReference type="EMBL" id="KAA1117127.1"/>
    </source>
</evidence>
<keyword evidence="4" id="KW-1185">Reference proteome</keyword>
<protein>
    <submittedName>
        <fullName evidence="2">Uncharacterized protein</fullName>
    </submittedName>
</protein>
<dbReference type="OrthoDB" id="10580199at2759"/>
<evidence type="ECO:0000313" key="2">
    <source>
        <dbReference type="EMBL" id="KAA1097915.1"/>
    </source>
</evidence>
<sequence>MPSDSVVLPDASALLMPPPTLATTALPLPAHPSPVAQSQTRNKSKSSNRSTHRGSSRPSKYKKKNNTEDLYIMSIISKRQAEVTRARAEASKVKVSYMKELREHGLSLEEIERKAALEFPPCADMDDTLSNENSENSD</sequence>
<feature type="compositionally biased region" description="Basic residues" evidence="1">
    <location>
        <begin position="42"/>
        <end position="64"/>
    </location>
</feature>
<accession>A0A5B0P8M2</accession>
<organism evidence="2 4">
    <name type="scientific">Puccinia graminis f. sp. tritici</name>
    <dbReference type="NCBI Taxonomy" id="56615"/>
    <lineage>
        <taxon>Eukaryota</taxon>
        <taxon>Fungi</taxon>
        <taxon>Dikarya</taxon>
        <taxon>Basidiomycota</taxon>
        <taxon>Pucciniomycotina</taxon>
        <taxon>Pucciniomycetes</taxon>
        <taxon>Pucciniales</taxon>
        <taxon>Pucciniaceae</taxon>
        <taxon>Puccinia</taxon>
    </lineage>
</organism>
<dbReference type="EMBL" id="VSWC01000066">
    <property type="protein sequence ID" value="KAA1097915.1"/>
    <property type="molecule type" value="Genomic_DNA"/>
</dbReference>
<reference evidence="4 5" key="1">
    <citation type="submission" date="2019-05" db="EMBL/GenBank/DDBJ databases">
        <title>Emergence of the Ug99 lineage of the wheat stem rust pathogen through somatic hybridization.</title>
        <authorList>
            <person name="Li F."/>
            <person name="Upadhyaya N.M."/>
            <person name="Sperschneider J."/>
            <person name="Matny O."/>
            <person name="Nguyen-Phuc H."/>
            <person name="Mago R."/>
            <person name="Raley C."/>
            <person name="Miller M.E."/>
            <person name="Silverstein K.A.T."/>
            <person name="Henningsen E."/>
            <person name="Hirsch C.D."/>
            <person name="Visser B."/>
            <person name="Pretorius Z.A."/>
            <person name="Steffenson B.J."/>
            <person name="Schwessinger B."/>
            <person name="Dodds P.N."/>
            <person name="Figueroa M."/>
        </authorList>
    </citation>
    <scope>NUCLEOTIDE SEQUENCE [LARGE SCALE GENOMIC DNA]</scope>
    <source>
        <strain evidence="2">21-0</strain>
        <strain evidence="3 5">Ug99</strain>
    </source>
</reference>
<comment type="caution">
    <text evidence="2">The sequence shown here is derived from an EMBL/GenBank/DDBJ whole genome shotgun (WGS) entry which is preliminary data.</text>
</comment>
<gene>
    <name evidence="2" type="ORF">PGT21_023879</name>
    <name evidence="3" type="ORF">PGTUg99_036070</name>
</gene>
<evidence type="ECO:0000313" key="5">
    <source>
        <dbReference type="Proteomes" id="UP000325313"/>
    </source>
</evidence>
<dbReference type="EMBL" id="VDEP01000270">
    <property type="protein sequence ID" value="KAA1117127.1"/>
    <property type="molecule type" value="Genomic_DNA"/>
</dbReference>
<evidence type="ECO:0000256" key="1">
    <source>
        <dbReference type="SAM" id="MobiDB-lite"/>
    </source>
</evidence>
<dbReference type="AlphaFoldDB" id="A0A5B0P8M2"/>
<evidence type="ECO:0000313" key="4">
    <source>
        <dbReference type="Proteomes" id="UP000324748"/>
    </source>
</evidence>
<feature type="compositionally biased region" description="Low complexity" evidence="1">
    <location>
        <begin position="15"/>
        <end position="28"/>
    </location>
</feature>
<feature type="region of interest" description="Disordered" evidence="1">
    <location>
        <begin position="15"/>
        <end position="66"/>
    </location>
</feature>
<name>A0A5B0P8M2_PUCGR</name>
<proteinExistence type="predicted"/>
<dbReference type="Proteomes" id="UP000325313">
    <property type="component" value="Unassembled WGS sequence"/>
</dbReference>